<name>A0A248TGP6_9BACI</name>
<dbReference type="CDD" id="cd00609">
    <property type="entry name" value="AAT_like"/>
    <property type="match status" value="1"/>
</dbReference>
<evidence type="ECO:0000313" key="12">
    <source>
        <dbReference type="Proteomes" id="UP000215137"/>
    </source>
</evidence>
<dbReference type="NCBIfam" id="TIGR01140">
    <property type="entry name" value="L_thr_O3P_dcar"/>
    <property type="match status" value="1"/>
</dbReference>
<dbReference type="PANTHER" id="PTHR42885">
    <property type="entry name" value="HISTIDINOL-PHOSPHATE AMINOTRANSFERASE-RELATED"/>
    <property type="match status" value="1"/>
</dbReference>
<sequence>MQWPKHGANPQYLYEVLKLDMPAKTIDFSANINPLGPPQAVKRQWSSLLSSLYEYPDPFATRLTERISKTTLLPKENVLIANGGAEIISMIGQLFARKRVMIVQPAFSEYETACRANACEIDYFFLNKNWHLDIEGLIATFKEIDVVFLTNPNNPTGKYFSKASIKRLIEAAECLGVYLIVDEAFYDFVDEYEPISPLLLQYDQLVIIRSMTKMFAIPGIRLGYVLANEQFITDLRAIQPHWSVNSVAQEIGLLCIEDNNFQKETRELMKVERKRIFSFLTHNDYLHSDSSTNFYLLKDPFSKESERLFLFLLEKGLIPRHTYNFPGLEGNWLRLAIKSPDENSRLMEALKRWRESSL</sequence>
<dbReference type="InterPro" id="IPR015422">
    <property type="entry name" value="PyrdxlP-dep_Trfase_small"/>
</dbReference>
<evidence type="ECO:0000256" key="3">
    <source>
        <dbReference type="ARBA" id="ARBA00004953"/>
    </source>
</evidence>
<evidence type="ECO:0000313" key="11">
    <source>
        <dbReference type="EMBL" id="ASV67270.1"/>
    </source>
</evidence>
<keyword evidence="5" id="KW-0169">Cobalamin biosynthesis</keyword>
<protein>
    <recommendedName>
        <fullName evidence="4">threonine-phosphate decarboxylase</fullName>
        <ecNumber evidence="4">4.1.1.81</ecNumber>
    </recommendedName>
    <alternativeName>
        <fullName evidence="8">L-threonine-O-3-phosphate decarboxylase</fullName>
    </alternativeName>
</protein>
<dbReference type="EC" id="4.1.1.81" evidence="4"/>
<dbReference type="SUPFAM" id="SSF53383">
    <property type="entry name" value="PLP-dependent transferases"/>
    <property type="match status" value="1"/>
</dbReference>
<dbReference type="EMBL" id="CP022983">
    <property type="protein sequence ID" value="ASV67270.1"/>
    <property type="molecule type" value="Genomic_DNA"/>
</dbReference>
<dbReference type="GO" id="GO:0009236">
    <property type="term" value="P:cobalamin biosynthetic process"/>
    <property type="evidence" value="ECO:0007669"/>
    <property type="project" value="UniProtKB-UniPathway"/>
</dbReference>
<dbReference type="InterPro" id="IPR004838">
    <property type="entry name" value="NHTrfase_class1_PyrdxlP-BS"/>
</dbReference>
<dbReference type="Gene3D" id="3.40.640.10">
    <property type="entry name" value="Type I PLP-dependent aspartate aminotransferase-like (Major domain)"/>
    <property type="match status" value="1"/>
</dbReference>
<evidence type="ECO:0000259" key="10">
    <source>
        <dbReference type="Pfam" id="PF00155"/>
    </source>
</evidence>
<dbReference type="InterPro" id="IPR004839">
    <property type="entry name" value="Aminotransferase_I/II_large"/>
</dbReference>
<dbReference type="Gene3D" id="3.90.1150.10">
    <property type="entry name" value="Aspartate Aminotransferase, domain 1"/>
    <property type="match status" value="1"/>
</dbReference>
<dbReference type="GO" id="GO:0048472">
    <property type="term" value="F:threonine-phosphate decarboxylase activity"/>
    <property type="evidence" value="ECO:0007669"/>
    <property type="project" value="UniProtKB-EC"/>
</dbReference>
<proteinExistence type="predicted"/>
<evidence type="ECO:0000256" key="1">
    <source>
        <dbReference type="ARBA" id="ARBA00001933"/>
    </source>
</evidence>
<dbReference type="InterPro" id="IPR005860">
    <property type="entry name" value="CobD"/>
</dbReference>
<organism evidence="11 12">
    <name type="scientific">Cytobacillus kochii</name>
    <dbReference type="NCBI Taxonomy" id="859143"/>
    <lineage>
        <taxon>Bacteria</taxon>
        <taxon>Bacillati</taxon>
        <taxon>Bacillota</taxon>
        <taxon>Bacilli</taxon>
        <taxon>Bacillales</taxon>
        <taxon>Bacillaceae</taxon>
        <taxon>Cytobacillus</taxon>
    </lineage>
</organism>
<dbReference type="Proteomes" id="UP000215137">
    <property type="component" value="Chromosome"/>
</dbReference>
<dbReference type="AlphaFoldDB" id="A0A248TGP6"/>
<evidence type="ECO:0000256" key="8">
    <source>
        <dbReference type="ARBA" id="ARBA00029996"/>
    </source>
</evidence>
<evidence type="ECO:0000256" key="9">
    <source>
        <dbReference type="ARBA" id="ARBA00048531"/>
    </source>
</evidence>
<evidence type="ECO:0000256" key="5">
    <source>
        <dbReference type="ARBA" id="ARBA00022573"/>
    </source>
</evidence>
<evidence type="ECO:0000256" key="2">
    <source>
        <dbReference type="ARBA" id="ARBA00003444"/>
    </source>
</evidence>
<gene>
    <name evidence="11" type="ORF">CKF48_08030</name>
</gene>
<dbReference type="InterPro" id="IPR015421">
    <property type="entry name" value="PyrdxlP-dep_Trfase_major"/>
</dbReference>
<dbReference type="Pfam" id="PF00155">
    <property type="entry name" value="Aminotran_1_2"/>
    <property type="match status" value="1"/>
</dbReference>
<accession>A0A248TGP6</accession>
<feature type="domain" description="Aminotransferase class I/classII large" evidence="10">
    <location>
        <begin position="24"/>
        <end position="350"/>
    </location>
</feature>
<keyword evidence="6" id="KW-0663">Pyridoxal phosphate</keyword>
<dbReference type="GO" id="GO:0030170">
    <property type="term" value="F:pyridoxal phosphate binding"/>
    <property type="evidence" value="ECO:0007669"/>
    <property type="project" value="InterPro"/>
</dbReference>
<reference evidence="11 12" key="1">
    <citation type="submission" date="2017-08" db="EMBL/GenBank/DDBJ databases">
        <title>Complete Genome Sequence of Bacillus kochii Oregon-R-modENCODE STRAIN BDGP4, isolated from Drosophila melanogaster gut.</title>
        <authorList>
            <person name="Wan K.H."/>
            <person name="Yu C."/>
            <person name="Park S."/>
            <person name="Hammonds A.S."/>
            <person name="Booth B.W."/>
            <person name="Celniker S.E."/>
        </authorList>
    </citation>
    <scope>NUCLEOTIDE SEQUENCE [LARGE SCALE GENOMIC DNA]</scope>
    <source>
        <strain evidence="11 12">BDGP4</strain>
    </source>
</reference>
<keyword evidence="12" id="KW-1185">Reference proteome</keyword>
<comment type="cofactor">
    <cofactor evidence="1">
        <name>pyridoxal 5'-phosphate</name>
        <dbReference type="ChEBI" id="CHEBI:597326"/>
    </cofactor>
</comment>
<evidence type="ECO:0000256" key="7">
    <source>
        <dbReference type="ARBA" id="ARBA00023239"/>
    </source>
</evidence>
<evidence type="ECO:0000256" key="4">
    <source>
        <dbReference type="ARBA" id="ARBA00012285"/>
    </source>
</evidence>
<comment type="pathway">
    <text evidence="3">Cofactor biosynthesis; adenosylcobalamin biosynthesis.</text>
</comment>
<comment type="catalytic activity">
    <reaction evidence="9">
        <text>O-phospho-L-threonine + H(+) = (R)-1-aminopropan-2-yl phosphate + CO2</text>
        <dbReference type="Rhea" id="RHEA:11492"/>
        <dbReference type="ChEBI" id="CHEBI:15378"/>
        <dbReference type="ChEBI" id="CHEBI:16526"/>
        <dbReference type="ChEBI" id="CHEBI:58563"/>
        <dbReference type="ChEBI" id="CHEBI:58675"/>
        <dbReference type="EC" id="4.1.1.81"/>
    </reaction>
</comment>
<dbReference type="PROSITE" id="PS00105">
    <property type="entry name" value="AA_TRANSFER_CLASS_1"/>
    <property type="match status" value="1"/>
</dbReference>
<evidence type="ECO:0000256" key="6">
    <source>
        <dbReference type="ARBA" id="ARBA00022898"/>
    </source>
</evidence>
<dbReference type="RefSeq" id="WP_095370844.1">
    <property type="nucleotide sequence ID" value="NZ_CP022983.1"/>
</dbReference>
<comment type="function">
    <text evidence="2">Decarboxylates L-threonine-O-3-phosphate to yield (R)-1-amino-2-propanol O-2-phosphate, the precursor for the linkage between the nucleotide loop and the corrin ring in cobalamin.</text>
</comment>
<keyword evidence="7" id="KW-0456">Lyase</keyword>
<dbReference type="OrthoDB" id="9813612at2"/>
<dbReference type="InterPro" id="IPR015424">
    <property type="entry name" value="PyrdxlP-dep_Trfase"/>
</dbReference>
<dbReference type="KEGG" id="bko:CKF48_08030"/>
<dbReference type="PANTHER" id="PTHR42885:SF1">
    <property type="entry name" value="THREONINE-PHOSPHATE DECARBOXYLASE"/>
    <property type="match status" value="1"/>
</dbReference>
<dbReference type="UniPathway" id="UPA00148"/>